<name>A0A2S5BG63_9BASI</name>
<evidence type="ECO:0000313" key="2">
    <source>
        <dbReference type="Proteomes" id="UP000237144"/>
    </source>
</evidence>
<proteinExistence type="predicted"/>
<dbReference type="AlphaFoldDB" id="A0A2S5BG63"/>
<gene>
    <name evidence="1" type="ORF">BMF94_1176</name>
</gene>
<protein>
    <recommendedName>
        <fullName evidence="3">BTB domain-containing protein</fullName>
    </recommendedName>
</protein>
<evidence type="ECO:0008006" key="3">
    <source>
        <dbReference type="Google" id="ProtNLM"/>
    </source>
</evidence>
<dbReference type="EMBL" id="PJQD01000012">
    <property type="protein sequence ID" value="POY75766.1"/>
    <property type="molecule type" value="Genomic_DNA"/>
</dbReference>
<organism evidence="1 2">
    <name type="scientific">Rhodotorula taiwanensis</name>
    <dbReference type="NCBI Taxonomy" id="741276"/>
    <lineage>
        <taxon>Eukaryota</taxon>
        <taxon>Fungi</taxon>
        <taxon>Dikarya</taxon>
        <taxon>Basidiomycota</taxon>
        <taxon>Pucciniomycotina</taxon>
        <taxon>Microbotryomycetes</taxon>
        <taxon>Sporidiobolales</taxon>
        <taxon>Sporidiobolaceae</taxon>
        <taxon>Rhodotorula</taxon>
    </lineage>
</organism>
<dbReference type="OrthoDB" id="2523671at2759"/>
<reference evidence="1 2" key="1">
    <citation type="journal article" date="2018" name="Front. Microbiol.">
        <title>Prospects for Fungal Bioremediation of Acidic Radioactive Waste Sites: Characterization and Genome Sequence of Rhodotorula taiwanensis MD1149.</title>
        <authorList>
            <person name="Tkavc R."/>
            <person name="Matrosova V.Y."/>
            <person name="Grichenko O.E."/>
            <person name="Gostincar C."/>
            <person name="Volpe R.P."/>
            <person name="Klimenkova P."/>
            <person name="Gaidamakova E.K."/>
            <person name="Zhou C.E."/>
            <person name="Stewart B.J."/>
            <person name="Lyman M.G."/>
            <person name="Malfatti S.A."/>
            <person name="Rubinfeld B."/>
            <person name="Courtot M."/>
            <person name="Singh J."/>
            <person name="Dalgard C.L."/>
            <person name="Hamilton T."/>
            <person name="Frey K.G."/>
            <person name="Gunde-Cimerman N."/>
            <person name="Dugan L."/>
            <person name="Daly M.J."/>
        </authorList>
    </citation>
    <scope>NUCLEOTIDE SEQUENCE [LARGE SCALE GENOMIC DNA]</scope>
    <source>
        <strain evidence="1 2">MD1149</strain>
    </source>
</reference>
<comment type="caution">
    <text evidence="1">The sequence shown here is derived from an EMBL/GenBank/DDBJ whole genome shotgun (WGS) entry which is preliminary data.</text>
</comment>
<dbReference type="STRING" id="741276.A0A2S5BG63"/>
<evidence type="ECO:0000313" key="1">
    <source>
        <dbReference type="EMBL" id="POY75766.1"/>
    </source>
</evidence>
<accession>A0A2S5BG63</accession>
<dbReference type="Gene3D" id="3.30.710.10">
    <property type="entry name" value="Potassium Channel Kv1.1, Chain A"/>
    <property type="match status" value="1"/>
</dbReference>
<dbReference type="Proteomes" id="UP000237144">
    <property type="component" value="Unassembled WGS sequence"/>
</dbReference>
<dbReference type="InterPro" id="IPR011333">
    <property type="entry name" value="SKP1/BTB/POZ_sf"/>
</dbReference>
<keyword evidence="2" id="KW-1185">Reference proteome</keyword>
<sequence length="390" mass="42803">MAQTYEVTDSAKVNPNYGNWSTSLPKLKEALVRRGMSADATLRMFEDPRRDRLALEWSNATSAARFREGRITATMRGEIILDLDLDGQKYPPTPDGAFVTRGHLGYGDLEVKLSFSTSPTTSMATDSVKTVSAMLAASMREQVPHDVRFVFAGTDLTLWASEAFLSEHVPHFKTLLASEFAEGTLAAPASGFTNKPVPAPHRLFEDSDDETDELLQKSYADRVKERTKPVAPGKTITVAESAYTTYAAVLLWVLTHEIDFAPLKSTGLEARADFLKKALDSDAFLPAPASPKSVFRLAHLLELKDLQDQAVAEFMHQLTYNNAAEELFSDVSCAYPEIRDAALAFVSKTAQEVEKSEGWKQVMQRADQDGLPSGASHVALLLAKRLITGA</sequence>